<feature type="transmembrane region" description="Helical" evidence="1">
    <location>
        <begin position="122"/>
        <end position="144"/>
    </location>
</feature>
<feature type="transmembrane region" description="Helical" evidence="1">
    <location>
        <begin position="82"/>
        <end position="102"/>
    </location>
</feature>
<dbReference type="AlphaFoldDB" id="A0AAN5HZ24"/>
<dbReference type="InterPro" id="IPR019428">
    <property type="entry name" value="7TM_GPCR_serpentine_rcpt_Str"/>
</dbReference>
<gene>
    <name evidence="2" type="ORF">PMAYCL1PPCAC_16273</name>
</gene>
<organism evidence="2 3">
    <name type="scientific">Pristionchus mayeri</name>
    <dbReference type="NCBI Taxonomy" id="1317129"/>
    <lineage>
        <taxon>Eukaryota</taxon>
        <taxon>Metazoa</taxon>
        <taxon>Ecdysozoa</taxon>
        <taxon>Nematoda</taxon>
        <taxon>Chromadorea</taxon>
        <taxon>Rhabditida</taxon>
        <taxon>Rhabditina</taxon>
        <taxon>Diplogasteromorpha</taxon>
        <taxon>Diplogasteroidea</taxon>
        <taxon>Neodiplogasteridae</taxon>
        <taxon>Pristionchus</taxon>
    </lineage>
</organism>
<dbReference type="SUPFAM" id="SSF81321">
    <property type="entry name" value="Family A G protein-coupled receptor-like"/>
    <property type="match status" value="1"/>
</dbReference>
<dbReference type="PANTHER" id="PTHR22943:SF248">
    <property type="entry name" value="SEVEN TM RECEPTOR"/>
    <property type="match status" value="1"/>
</dbReference>
<keyword evidence="3" id="KW-1185">Reference proteome</keyword>
<evidence type="ECO:0000313" key="3">
    <source>
        <dbReference type="Proteomes" id="UP001328107"/>
    </source>
</evidence>
<dbReference type="Proteomes" id="UP001328107">
    <property type="component" value="Unassembled WGS sequence"/>
</dbReference>
<feature type="transmembrane region" description="Helical" evidence="1">
    <location>
        <begin position="6"/>
        <end position="27"/>
    </location>
</feature>
<comment type="caution">
    <text evidence="2">The sequence shown here is derived from an EMBL/GenBank/DDBJ whole genome shotgun (WGS) entry which is preliminary data.</text>
</comment>
<name>A0AAN5HZ24_9BILA</name>
<reference evidence="3" key="1">
    <citation type="submission" date="2022-10" db="EMBL/GenBank/DDBJ databases">
        <title>Genome assembly of Pristionchus species.</title>
        <authorList>
            <person name="Yoshida K."/>
            <person name="Sommer R.J."/>
        </authorList>
    </citation>
    <scope>NUCLEOTIDE SEQUENCE [LARGE SCALE GENOMIC DNA]</scope>
    <source>
        <strain evidence="3">RS5460</strain>
    </source>
</reference>
<dbReference type="EMBL" id="BTRK01000004">
    <property type="protein sequence ID" value="GMR46078.1"/>
    <property type="molecule type" value="Genomic_DNA"/>
</dbReference>
<keyword evidence="1" id="KW-1133">Transmembrane helix</keyword>
<feature type="transmembrane region" description="Helical" evidence="1">
    <location>
        <begin position="39"/>
        <end position="62"/>
    </location>
</feature>
<protein>
    <recommendedName>
        <fullName evidence="4">G protein-coupled receptor</fullName>
    </recommendedName>
</protein>
<evidence type="ECO:0000256" key="1">
    <source>
        <dbReference type="SAM" id="Phobius"/>
    </source>
</evidence>
<keyword evidence="1" id="KW-0472">Membrane</keyword>
<evidence type="ECO:0008006" key="4">
    <source>
        <dbReference type="Google" id="ProtNLM"/>
    </source>
</evidence>
<accession>A0AAN5HZ24</accession>
<proteinExistence type="predicted"/>
<keyword evidence="1" id="KW-0812">Transmembrane</keyword>
<dbReference type="PANTHER" id="PTHR22943">
    <property type="entry name" value="7-TRANSMEMBRANE DOMAIN RECEPTOR C.ELEGANS"/>
    <property type="match status" value="1"/>
</dbReference>
<sequence>MEISLLVYLPVVLGLLSNFAAMFIVGFHSRKDLREYRKLLLLFLISDLIHTVFQGLLEPIVIVSGDIFLIFSPGIIQNRLFISTYCGIMSMSYVIISFHFVYRALVMSSNSRCISHLNGRKVTLICSVCLTISIVWGVVTYTQFGYQPSFEKNLRDYLSSIQRPFPDDPSFEIIIFQAHVIMVSVSSPRS</sequence>
<evidence type="ECO:0000313" key="2">
    <source>
        <dbReference type="EMBL" id="GMR46078.1"/>
    </source>
</evidence>
<dbReference type="Pfam" id="PF10326">
    <property type="entry name" value="7TM_GPCR_Str"/>
    <property type="match status" value="1"/>
</dbReference>